<name>A0A0F9YSU9_9BACT</name>
<feature type="transmembrane region" description="Helical" evidence="1">
    <location>
        <begin position="36"/>
        <end position="55"/>
    </location>
</feature>
<dbReference type="Pfam" id="PF05137">
    <property type="entry name" value="PilN"/>
    <property type="match status" value="1"/>
</dbReference>
<comment type="caution">
    <text evidence="2">The sequence shown here is derived from an EMBL/GenBank/DDBJ whole genome shotgun (WGS) entry which is preliminary data.</text>
</comment>
<dbReference type="AlphaFoldDB" id="A0A0F9YSU9"/>
<dbReference type="InterPro" id="IPR007813">
    <property type="entry name" value="PilN"/>
</dbReference>
<evidence type="ECO:0008006" key="4">
    <source>
        <dbReference type="Google" id="ProtNLM"/>
    </source>
</evidence>
<keyword evidence="1" id="KW-0812">Transmembrane</keyword>
<protein>
    <recommendedName>
        <fullName evidence="4">Fimbrial assembly family protein</fullName>
    </recommendedName>
</protein>
<accession>A0A0F9YSU9</accession>
<dbReference type="EMBL" id="LBOG01000012">
    <property type="protein sequence ID" value="KKP29551.1"/>
    <property type="molecule type" value="Genomic_DNA"/>
</dbReference>
<evidence type="ECO:0000313" key="2">
    <source>
        <dbReference type="EMBL" id="KKP29551.1"/>
    </source>
</evidence>
<organism evidence="2 3">
    <name type="scientific">Candidatus Nomurabacteria bacterium GW2011_GWF1_31_48</name>
    <dbReference type="NCBI Taxonomy" id="1618767"/>
    <lineage>
        <taxon>Bacteria</taxon>
        <taxon>Candidatus Nomuraibacteriota</taxon>
    </lineage>
</organism>
<sequence>MAAQHGLSHINLLPKDSFEFSALGKILKWTTTVGRILVVMTEFVVILAFASRFYFDKKLNDLNDEIEGKLAVIEGYAEVESSMREVLARQAVITESGSEAVNVEERISSISRAIPVGVSLSTMRIETKEVLLTGSAGSEGLFAQTLTNFKRAAEVSKVSLGQTSYDQGEGRVVFNITVTYK</sequence>
<evidence type="ECO:0000256" key="1">
    <source>
        <dbReference type="SAM" id="Phobius"/>
    </source>
</evidence>
<proteinExistence type="predicted"/>
<keyword evidence="1" id="KW-1133">Transmembrane helix</keyword>
<gene>
    <name evidence="2" type="ORF">UR19_C0012G0006</name>
</gene>
<keyword evidence="1" id="KW-0472">Membrane</keyword>
<evidence type="ECO:0000313" key="3">
    <source>
        <dbReference type="Proteomes" id="UP000034934"/>
    </source>
</evidence>
<reference evidence="2 3" key="1">
    <citation type="journal article" date="2015" name="Nature">
        <title>rRNA introns, odd ribosomes, and small enigmatic genomes across a large radiation of phyla.</title>
        <authorList>
            <person name="Brown C.T."/>
            <person name="Hug L.A."/>
            <person name="Thomas B.C."/>
            <person name="Sharon I."/>
            <person name="Castelle C.J."/>
            <person name="Singh A."/>
            <person name="Wilkins M.J."/>
            <person name="Williams K.H."/>
            <person name="Banfield J.F."/>
        </authorList>
    </citation>
    <scope>NUCLEOTIDE SEQUENCE [LARGE SCALE GENOMIC DNA]</scope>
</reference>
<dbReference type="Proteomes" id="UP000034934">
    <property type="component" value="Unassembled WGS sequence"/>
</dbReference>